<gene>
    <name evidence="2" type="ORF">D3227_27295</name>
</gene>
<dbReference type="Pfam" id="PF12307">
    <property type="entry name" value="DUF3631"/>
    <property type="match status" value="1"/>
</dbReference>
<protein>
    <submittedName>
        <fullName evidence="2">DUF3631 domain-containing protein</fullName>
    </submittedName>
</protein>
<sequence length="373" mass="41173">MEDDFAAELLDEVYNFVGRFVAYPSEAAHVAHVLWIAHTHMMQAWESTPRIAFLSPEPGSGKTRALEISELLVPRPVEAINVTPAYLFRKVADEAGAPTILFDEIDTIFGPKAKDNEEIRGLLNAGHRRGASAGRCVVRGKIIETEEIPAYCAVALAGLGDLPDTILTRSVIIRMRRRSPDEQVEPYRRRVHRPEGEVVHKRLAGWAEFVVADIGDTWPEMPPGVKDRDADVWEPLLAVADAAGGHWPERARVSCVSCVSASKAATPSLGIRLLFDLKIVFGFSERLSTKGIIDNLCSLPESPWGDLRGKALSDTGLADRLKPYGVKSKQIRIGDWTGKGYERADFYDAWQRYLSVPPMESETPETSETAVAA</sequence>
<organism evidence="2 3">
    <name type="scientific">Mesorhizobium waimense</name>
    <dbReference type="NCBI Taxonomy" id="1300307"/>
    <lineage>
        <taxon>Bacteria</taxon>
        <taxon>Pseudomonadati</taxon>
        <taxon>Pseudomonadota</taxon>
        <taxon>Alphaproteobacteria</taxon>
        <taxon>Hyphomicrobiales</taxon>
        <taxon>Phyllobacteriaceae</taxon>
        <taxon>Mesorhizobium</taxon>
    </lineage>
</organism>
<evidence type="ECO:0000259" key="1">
    <source>
        <dbReference type="Pfam" id="PF12307"/>
    </source>
</evidence>
<accession>A0A3A5KAB5</accession>
<reference evidence="2 3" key="1">
    <citation type="submission" date="2018-09" db="EMBL/GenBank/DDBJ databases">
        <title>Mesorhizobium carmichaelinearum sp. nov. isolated from Carmichaelinea spp. root nodules in New Zealand.</title>
        <authorList>
            <person name="De Meyer S.E."/>
        </authorList>
    </citation>
    <scope>NUCLEOTIDE SEQUENCE [LARGE SCALE GENOMIC DNA]</scope>
    <source>
        <strain evidence="2 3">ICMP19557</strain>
    </source>
</reference>
<proteinExistence type="predicted"/>
<evidence type="ECO:0000313" key="2">
    <source>
        <dbReference type="EMBL" id="RJT32109.1"/>
    </source>
</evidence>
<name>A0A3A5KAB5_9HYPH</name>
<dbReference type="Proteomes" id="UP000272706">
    <property type="component" value="Unassembled WGS sequence"/>
</dbReference>
<feature type="domain" description="DUF3631" evidence="1">
    <location>
        <begin position="174"/>
        <end position="353"/>
    </location>
</feature>
<dbReference type="AlphaFoldDB" id="A0A3A5KAB5"/>
<comment type="caution">
    <text evidence="2">The sequence shown here is derived from an EMBL/GenBank/DDBJ whole genome shotgun (WGS) entry which is preliminary data.</text>
</comment>
<dbReference type="OrthoDB" id="5959484at2"/>
<dbReference type="InterPro" id="IPR022081">
    <property type="entry name" value="DUF3631"/>
</dbReference>
<dbReference type="EMBL" id="QZWZ01000027">
    <property type="protein sequence ID" value="RJT32109.1"/>
    <property type="molecule type" value="Genomic_DNA"/>
</dbReference>
<keyword evidence="3" id="KW-1185">Reference proteome</keyword>
<evidence type="ECO:0000313" key="3">
    <source>
        <dbReference type="Proteomes" id="UP000272706"/>
    </source>
</evidence>
<dbReference type="RefSeq" id="WP_120017359.1">
    <property type="nucleotide sequence ID" value="NZ_QZWZ01000027.1"/>
</dbReference>